<reference evidence="1" key="1">
    <citation type="submission" date="2023-05" db="EMBL/GenBank/DDBJ databases">
        <authorList>
            <person name="Huff M."/>
        </authorList>
    </citation>
    <scope>NUCLEOTIDE SEQUENCE</scope>
</reference>
<dbReference type="PANTHER" id="PTHR31479">
    <property type="entry name" value="ALPHA/BETA-HYDROLASES SUPERFAMILY PROTEIN"/>
    <property type="match status" value="1"/>
</dbReference>
<accession>A0AAD1Z7C2</accession>
<gene>
    <name evidence="1" type="ORF">FPE_LOCUS9910</name>
</gene>
<sequence length="278" mass="31107">MACLVEGVYTLESDRKQNQALAPEWWKSFNFELTQVLVDEKGQSIFGAIFKSYPNFAGQGPPKYVIAFRGTVNKLGNMARDYKQNLKVFLNKLKKSPRVRAGMEVAMNIVQEANGPGNVLLAGHPQVEEGYHLETYLFNPPFLSFPIEQIKNEISKNGLRLGKNFLTAGLVFVAKGGHLTTPGVNDPFIVLSSWAPHLFVSKSDPICSNYVGYFELREIMESMGFGKIGNISTQNSIRSIVYYVIGKDSEPIHLLPSDYKYKSHLLKVQGCTWNSSMV</sequence>
<organism evidence="1 2">
    <name type="scientific">Fraxinus pennsylvanica</name>
    <dbReference type="NCBI Taxonomy" id="56036"/>
    <lineage>
        <taxon>Eukaryota</taxon>
        <taxon>Viridiplantae</taxon>
        <taxon>Streptophyta</taxon>
        <taxon>Embryophyta</taxon>
        <taxon>Tracheophyta</taxon>
        <taxon>Spermatophyta</taxon>
        <taxon>Magnoliopsida</taxon>
        <taxon>eudicotyledons</taxon>
        <taxon>Gunneridae</taxon>
        <taxon>Pentapetalae</taxon>
        <taxon>asterids</taxon>
        <taxon>lamiids</taxon>
        <taxon>Lamiales</taxon>
        <taxon>Oleaceae</taxon>
        <taxon>Oleeae</taxon>
        <taxon>Fraxinus</taxon>
    </lineage>
</organism>
<dbReference type="EMBL" id="OU503040">
    <property type="protein sequence ID" value="CAI9762480.1"/>
    <property type="molecule type" value="Genomic_DNA"/>
</dbReference>
<dbReference type="AlphaFoldDB" id="A0AAD1Z7C2"/>
<evidence type="ECO:0000313" key="2">
    <source>
        <dbReference type="Proteomes" id="UP000834106"/>
    </source>
</evidence>
<dbReference type="Proteomes" id="UP000834106">
    <property type="component" value="Chromosome 5"/>
</dbReference>
<keyword evidence="2" id="KW-1185">Reference proteome</keyword>
<evidence type="ECO:0000313" key="1">
    <source>
        <dbReference type="EMBL" id="CAI9762480.1"/>
    </source>
</evidence>
<name>A0AAD1Z7C2_9LAMI</name>
<dbReference type="PANTHER" id="PTHR31479:SF4">
    <property type="entry name" value="FUNGAL LIPASE-LIKE DOMAIN-CONTAINING PROTEIN"/>
    <property type="match status" value="1"/>
</dbReference>
<proteinExistence type="predicted"/>
<protein>
    <submittedName>
        <fullName evidence="1">Uncharacterized protein</fullName>
    </submittedName>
</protein>